<dbReference type="Gene3D" id="3.40.430.10">
    <property type="entry name" value="Dihydrofolate Reductase, subunit A"/>
    <property type="match status" value="1"/>
</dbReference>
<evidence type="ECO:0000256" key="5">
    <source>
        <dbReference type="ARBA" id="ARBA00022857"/>
    </source>
</evidence>
<dbReference type="InterPro" id="IPR024072">
    <property type="entry name" value="DHFR-like_dom_sf"/>
</dbReference>
<dbReference type="InterPro" id="IPR012259">
    <property type="entry name" value="DHFR"/>
</dbReference>
<evidence type="ECO:0000313" key="9">
    <source>
        <dbReference type="EMBL" id="USS92742.1"/>
    </source>
</evidence>
<proteinExistence type="inferred from homology"/>
<evidence type="ECO:0000256" key="4">
    <source>
        <dbReference type="ARBA" id="ARBA00022563"/>
    </source>
</evidence>
<comment type="pathway">
    <text evidence="1 7">Cofactor biosynthesis; tetrahydrofolate biosynthesis; 5,6,7,8-tetrahydrofolate from 7,8-dihydrofolate: step 1/1.</text>
</comment>
<keyword evidence="6 7" id="KW-0560">Oxidoreductase</keyword>
<organism evidence="9 10">
    <name type="scientific">Fructilactobacillus ixorae</name>
    <dbReference type="NCBI Taxonomy" id="1750535"/>
    <lineage>
        <taxon>Bacteria</taxon>
        <taxon>Bacillati</taxon>
        <taxon>Bacillota</taxon>
        <taxon>Bacilli</taxon>
        <taxon>Lactobacillales</taxon>
        <taxon>Lactobacillaceae</taxon>
        <taxon>Fructilactobacillus</taxon>
    </lineage>
</organism>
<dbReference type="PRINTS" id="PR00070">
    <property type="entry name" value="DHFR"/>
</dbReference>
<dbReference type="PIRSF" id="PIRSF000194">
    <property type="entry name" value="DHFR"/>
    <property type="match status" value="1"/>
</dbReference>
<name>A0ABY5C2D7_9LACO</name>
<protein>
    <recommendedName>
        <fullName evidence="3 7">Dihydrofolate reductase</fullName>
        <ecNumber evidence="3 7">1.5.1.3</ecNumber>
    </recommendedName>
</protein>
<sequence length="170" mass="19530">MLAFIWAEAQNQIIGNQGTLPWHLPDDMHFFKEQTTGHPILAGSKTYASFGRPLPHRQNLVLTHQPATNFPAEVQVFHTPASFLQYAKRHDDELIFVVGGSQIFRLLLPEVTWLYRTVIAADVAGDTKMPPIDYHQFTLVKERPGATPAEYPHHFEIWQRKEDEDAKKFL</sequence>
<dbReference type="EMBL" id="CP097478">
    <property type="protein sequence ID" value="USS92742.1"/>
    <property type="molecule type" value="Genomic_DNA"/>
</dbReference>
<evidence type="ECO:0000259" key="8">
    <source>
        <dbReference type="PROSITE" id="PS51330"/>
    </source>
</evidence>
<dbReference type="PANTHER" id="PTHR48069:SF3">
    <property type="entry name" value="DIHYDROFOLATE REDUCTASE"/>
    <property type="match status" value="1"/>
</dbReference>
<evidence type="ECO:0000313" key="10">
    <source>
        <dbReference type="Proteomes" id="UP001057532"/>
    </source>
</evidence>
<dbReference type="PANTHER" id="PTHR48069">
    <property type="entry name" value="DIHYDROFOLATE REDUCTASE"/>
    <property type="match status" value="1"/>
</dbReference>
<keyword evidence="4 7" id="KW-0554">One-carbon metabolism</keyword>
<reference evidence="9" key="1">
    <citation type="submission" date="2022-05" db="EMBL/GenBank/DDBJ databases">
        <authorList>
            <person name="Oliphant S.A."/>
            <person name="Watson-Haigh N.S."/>
            <person name="Sumby K.M."/>
            <person name="Gardner J.M."/>
            <person name="Jiranek V."/>
        </authorList>
    </citation>
    <scope>NUCLEOTIDE SEQUENCE</scope>
    <source>
        <strain evidence="9">Ru20-1</strain>
    </source>
</reference>
<evidence type="ECO:0000256" key="2">
    <source>
        <dbReference type="ARBA" id="ARBA00009539"/>
    </source>
</evidence>
<dbReference type="CDD" id="cd00209">
    <property type="entry name" value="DHFR"/>
    <property type="match status" value="1"/>
</dbReference>
<dbReference type="SUPFAM" id="SSF53597">
    <property type="entry name" value="Dihydrofolate reductase-like"/>
    <property type="match status" value="1"/>
</dbReference>
<dbReference type="EC" id="1.5.1.3" evidence="3 7"/>
<comment type="function">
    <text evidence="7">Key enzyme in folate metabolism. Catalyzes an essential reaction for de novo glycine and purine synthesis, and for DNA precursor synthesis.</text>
</comment>
<keyword evidence="5 7" id="KW-0521">NADP</keyword>
<evidence type="ECO:0000256" key="1">
    <source>
        <dbReference type="ARBA" id="ARBA00004903"/>
    </source>
</evidence>
<dbReference type="InterPro" id="IPR001796">
    <property type="entry name" value="DHFR_dom"/>
</dbReference>
<gene>
    <name evidence="9" type="ORF">M8332_03665</name>
</gene>
<keyword evidence="10" id="KW-1185">Reference proteome</keyword>
<evidence type="ECO:0000256" key="3">
    <source>
        <dbReference type="ARBA" id="ARBA00012856"/>
    </source>
</evidence>
<comment type="similarity">
    <text evidence="2 7">Belongs to the dihydrofolate reductase family.</text>
</comment>
<accession>A0ABY5C2D7</accession>
<dbReference type="PROSITE" id="PS51330">
    <property type="entry name" value="DHFR_2"/>
    <property type="match status" value="1"/>
</dbReference>
<dbReference type="RefSeq" id="WP_252779488.1">
    <property type="nucleotide sequence ID" value="NZ_CP097478.1"/>
</dbReference>
<dbReference type="Pfam" id="PF00186">
    <property type="entry name" value="DHFR_1"/>
    <property type="match status" value="1"/>
</dbReference>
<dbReference type="Proteomes" id="UP001057532">
    <property type="component" value="Chromosome"/>
</dbReference>
<comment type="catalytic activity">
    <reaction evidence="7">
        <text>(6S)-5,6,7,8-tetrahydrofolate + NADP(+) = 7,8-dihydrofolate + NADPH + H(+)</text>
        <dbReference type="Rhea" id="RHEA:15009"/>
        <dbReference type="ChEBI" id="CHEBI:15378"/>
        <dbReference type="ChEBI" id="CHEBI:57451"/>
        <dbReference type="ChEBI" id="CHEBI:57453"/>
        <dbReference type="ChEBI" id="CHEBI:57783"/>
        <dbReference type="ChEBI" id="CHEBI:58349"/>
        <dbReference type="EC" id="1.5.1.3"/>
    </reaction>
</comment>
<evidence type="ECO:0000256" key="6">
    <source>
        <dbReference type="ARBA" id="ARBA00023002"/>
    </source>
</evidence>
<feature type="domain" description="DHFR" evidence="8">
    <location>
        <begin position="1"/>
        <end position="160"/>
    </location>
</feature>
<evidence type="ECO:0000256" key="7">
    <source>
        <dbReference type="PIRNR" id="PIRNR000194"/>
    </source>
</evidence>